<evidence type="ECO:0000256" key="1">
    <source>
        <dbReference type="ARBA" id="ARBA00007874"/>
    </source>
</evidence>
<keyword evidence="3" id="KW-0001">2Fe-2S</keyword>
<dbReference type="AlphaFoldDB" id="A0A072NJP1"/>
<dbReference type="PROSITE" id="PS00197">
    <property type="entry name" value="2FE2S_FER_1"/>
    <property type="match status" value="1"/>
</dbReference>
<feature type="domain" description="2Fe-2S ferredoxin-type" evidence="9">
    <location>
        <begin position="31"/>
        <end position="119"/>
    </location>
</feature>
<dbReference type="EMBL" id="JJRY01000014">
    <property type="protein sequence ID" value="KEF37492.1"/>
    <property type="molecule type" value="Genomic_DNA"/>
</dbReference>
<dbReference type="InterPro" id="IPR012675">
    <property type="entry name" value="Beta-grasp_dom_sf"/>
</dbReference>
<evidence type="ECO:0000256" key="4">
    <source>
        <dbReference type="ARBA" id="ARBA00022723"/>
    </source>
</evidence>
<dbReference type="InterPro" id="IPR036010">
    <property type="entry name" value="2Fe-2S_ferredoxin-like_sf"/>
</dbReference>
<evidence type="ECO:0000256" key="2">
    <source>
        <dbReference type="ARBA" id="ARBA00022448"/>
    </source>
</evidence>
<comment type="caution">
    <text evidence="10">The sequence shown here is derived from an EMBL/GenBank/DDBJ whole genome shotgun (WGS) entry which is preliminary data.</text>
</comment>
<evidence type="ECO:0000256" key="5">
    <source>
        <dbReference type="ARBA" id="ARBA00022982"/>
    </source>
</evidence>
<evidence type="ECO:0000256" key="8">
    <source>
        <dbReference type="ARBA" id="ARBA00034078"/>
    </source>
</evidence>
<dbReference type="PATRIC" id="fig|1348973.3.peg.3178"/>
<accession>A0A072NJP1</accession>
<name>A0A072NJP1_SCHAZ</name>
<keyword evidence="6" id="KW-0408">Iron</keyword>
<sequence length="124" mass="13512">MRSGAVPNIRETSFYLLLKFSTKGLCKMGVYKVVIREKEIAVRENETILNASQRQAGGIFVGCKGGGCGMCKVKVVSGHTLDGIASKSVLSDDEHSAGYRLACQSMPITDMVVEPCREKNKILR</sequence>
<evidence type="ECO:0000256" key="6">
    <source>
        <dbReference type="ARBA" id="ARBA00023004"/>
    </source>
</evidence>
<evidence type="ECO:0000313" key="11">
    <source>
        <dbReference type="Proteomes" id="UP000027936"/>
    </source>
</evidence>
<dbReference type="GO" id="GO:0046872">
    <property type="term" value="F:metal ion binding"/>
    <property type="evidence" value="ECO:0007669"/>
    <property type="project" value="UniProtKB-KW"/>
</dbReference>
<dbReference type="Gene3D" id="3.10.20.30">
    <property type="match status" value="1"/>
</dbReference>
<evidence type="ECO:0000256" key="3">
    <source>
        <dbReference type="ARBA" id="ARBA00022714"/>
    </source>
</evidence>
<dbReference type="SUPFAM" id="SSF54292">
    <property type="entry name" value="2Fe-2S ferredoxin-like"/>
    <property type="match status" value="1"/>
</dbReference>
<evidence type="ECO:0000313" key="10">
    <source>
        <dbReference type="EMBL" id="KEF37492.1"/>
    </source>
</evidence>
<dbReference type="Proteomes" id="UP000027936">
    <property type="component" value="Unassembled WGS sequence"/>
</dbReference>
<dbReference type="CDD" id="cd00207">
    <property type="entry name" value="fer2"/>
    <property type="match status" value="1"/>
</dbReference>
<organism evidence="10 11">
    <name type="scientific">Schinkia azotoformans MEV2011</name>
    <dbReference type="NCBI Taxonomy" id="1348973"/>
    <lineage>
        <taxon>Bacteria</taxon>
        <taxon>Bacillati</taxon>
        <taxon>Bacillota</taxon>
        <taxon>Bacilli</taxon>
        <taxon>Bacillales</taxon>
        <taxon>Bacillaceae</taxon>
        <taxon>Calidifontibacillus/Schinkia group</taxon>
        <taxon>Schinkia</taxon>
    </lineage>
</organism>
<reference evidence="10 11" key="1">
    <citation type="submission" date="2014-04" db="EMBL/GenBank/DDBJ databases">
        <title>Draft genome sequence of Bacillus azotoformans MEV2011, a (co-) denitrifying strain unable to grow in the presence of oxygen.</title>
        <authorList>
            <person name="Nielsen M."/>
            <person name="Schreiber L."/>
            <person name="Finster K."/>
            <person name="Schramm A."/>
        </authorList>
    </citation>
    <scope>NUCLEOTIDE SEQUENCE [LARGE SCALE GENOMIC DNA]</scope>
    <source>
        <strain evidence="10 11">MEV2011</strain>
    </source>
</reference>
<keyword evidence="2" id="KW-0813">Transport</keyword>
<evidence type="ECO:0000256" key="7">
    <source>
        <dbReference type="ARBA" id="ARBA00023014"/>
    </source>
</evidence>
<keyword evidence="7" id="KW-0411">Iron-sulfur</keyword>
<dbReference type="GO" id="GO:0051537">
    <property type="term" value="F:2 iron, 2 sulfur cluster binding"/>
    <property type="evidence" value="ECO:0007669"/>
    <property type="project" value="UniProtKB-KW"/>
</dbReference>
<protein>
    <submittedName>
        <fullName evidence="10">Na+-transporting NADH:ubiquinone oxidoreductase, subunit NqrF</fullName>
    </submittedName>
</protein>
<comment type="similarity">
    <text evidence="1">Belongs to the 2Fe2S plant-type ferredoxin family.</text>
</comment>
<dbReference type="Pfam" id="PF00111">
    <property type="entry name" value="Fer2"/>
    <property type="match status" value="1"/>
</dbReference>
<proteinExistence type="inferred from homology"/>
<dbReference type="PANTHER" id="PTHR43112">
    <property type="entry name" value="FERREDOXIN"/>
    <property type="match status" value="1"/>
</dbReference>
<keyword evidence="5" id="KW-0249">Electron transport</keyword>
<dbReference type="PANTHER" id="PTHR43112:SF3">
    <property type="entry name" value="FERREDOXIN-2, CHLOROPLASTIC"/>
    <property type="match status" value="1"/>
</dbReference>
<dbReference type="InterPro" id="IPR001041">
    <property type="entry name" value="2Fe-2S_ferredoxin-type"/>
</dbReference>
<comment type="cofactor">
    <cofactor evidence="8">
        <name>[2Fe-2S] cluster</name>
        <dbReference type="ChEBI" id="CHEBI:190135"/>
    </cofactor>
</comment>
<dbReference type="PROSITE" id="PS51085">
    <property type="entry name" value="2FE2S_FER_2"/>
    <property type="match status" value="1"/>
</dbReference>
<evidence type="ECO:0000259" key="9">
    <source>
        <dbReference type="PROSITE" id="PS51085"/>
    </source>
</evidence>
<keyword evidence="10" id="KW-0830">Ubiquinone</keyword>
<keyword evidence="4" id="KW-0479">Metal-binding</keyword>
<dbReference type="InterPro" id="IPR006058">
    <property type="entry name" value="2Fe2S_fd_BS"/>
</dbReference>
<gene>
    <name evidence="10" type="ORF">M670_03300</name>
</gene>